<proteinExistence type="predicted"/>
<keyword evidence="1" id="KW-1133">Transmembrane helix</keyword>
<dbReference type="AlphaFoldDB" id="A0A0F9CY01"/>
<evidence type="ECO:0000256" key="1">
    <source>
        <dbReference type="SAM" id="Phobius"/>
    </source>
</evidence>
<protein>
    <submittedName>
        <fullName evidence="2">Uncharacterized protein</fullName>
    </submittedName>
</protein>
<sequence>MRYRKGQLNTLAPAILALVFAAIVLVFGLIMTQELTNTTAGDTTASVTNETVLSADDSIMEITNSGACGFGTWNASLVLNTSIGIAGATTNETLLEGTDYTIFEANGSFANTTSTWNRSDVTYTYTWGDVACEAGNKTVVGLGTFA</sequence>
<feature type="transmembrane region" description="Helical" evidence="1">
    <location>
        <begin position="12"/>
        <end position="31"/>
    </location>
</feature>
<gene>
    <name evidence="2" type="ORF">LCGC14_2613390</name>
</gene>
<accession>A0A0F9CY01</accession>
<name>A0A0F9CY01_9ZZZZ</name>
<reference evidence="2" key="1">
    <citation type="journal article" date="2015" name="Nature">
        <title>Complex archaea that bridge the gap between prokaryotes and eukaryotes.</title>
        <authorList>
            <person name="Spang A."/>
            <person name="Saw J.H."/>
            <person name="Jorgensen S.L."/>
            <person name="Zaremba-Niedzwiedzka K."/>
            <person name="Martijn J."/>
            <person name="Lind A.E."/>
            <person name="van Eijk R."/>
            <person name="Schleper C."/>
            <person name="Guy L."/>
            <person name="Ettema T.J."/>
        </authorList>
    </citation>
    <scope>NUCLEOTIDE SEQUENCE</scope>
</reference>
<organism evidence="2">
    <name type="scientific">marine sediment metagenome</name>
    <dbReference type="NCBI Taxonomy" id="412755"/>
    <lineage>
        <taxon>unclassified sequences</taxon>
        <taxon>metagenomes</taxon>
        <taxon>ecological metagenomes</taxon>
    </lineage>
</organism>
<keyword evidence="1" id="KW-0812">Transmembrane</keyword>
<dbReference type="EMBL" id="LAZR01044413">
    <property type="protein sequence ID" value="KKL04708.1"/>
    <property type="molecule type" value="Genomic_DNA"/>
</dbReference>
<feature type="non-terminal residue" evidence="2">
    <location>
        <position position="146"/>
    </location>
</feature>
<comment type="caution">
    <text evidence="2">The sequence shown here is derived from an EMBL/GenBank/DDBJ whole genome shotgun (WGS) entry which is preliminary data.</text>
</comment>
<keyword evidence="1" id="KW-0472">Membrane</keyword>
<evidence type="ECO:0000313" key="2">
    <source>
        <dbReference type="EMBL" id="KKL04708.1"/>
    </source>
</evidence>